<feature type="compositionally biased region" description="Polar residues" evidence="1">
    <location>
        <begin position="17"/>
        <end position="31"/>
    </location>
</feature>
<evidence type="ECO:0000256" key="1">
    <source>
        <dbReference type="SAM" id="MobiDB-lite"/>
    </source>
</evidence>
<name>A0A0V0SDF6_9BILA</name>
<comment type="caution">
    <text evidence="2">The sequence shown here is derived from an EMBL/GenBank/DDBJ whole genome shotgun (WGS) entry which is preliminary data.</text>
</comment>
<organism evidence="2 3">
    <name type="scientific">Trichinella nelsoni</name>
    <dbReference type="NCBI Taxonomy" id="6336"/>
    <lineage>
        <taxon>Eukaryota</taxon>
        <taxon>Metazoa</taxon>
        <taxon>Ecdysozoa</taxon>
        <taxon>Nematoda</taxon>
        <taxon>Enoplea</taxon>
        <taxon>Dorylaimia</taxon>
        <taxon>Trichinellida</taxon>
        <taxon>Trichinellidae</taxon>
        <taxon>Trichinella</taxon>
    </lineage>
</organism>
<feature type="region of interest" description="Disordered" evidence="1">
    <location>
        <begin position="6"/>
        <end position="31"/>
    </location>
</feature>
<feature type="compositionally biased region" description="Pro residues" evidence="1">
    <location>
        <begin position="92"/>
        <end position="104"/>
    </location>
</feature>
<dbReference type="EMBL" id="JYDL01000016">
    <property type="protein sequence ID" value="KRX24746.1"/>
    <property type="molecule type" value="Genomic_DNA"/>
</dbReference>
<sequence>MILLVHDPQGAMMNDVTGPNSRGQTSKNCSSLSYDDGLNKLPQAATFQSTQPWAKNKAICIILFRPVSQKAWIKVGRSLVGERKGKKQITVNPPPPPPPPPPGNRSPKMEKFSLACEGVNVRRGDIIDKLITGYRRKDRKRSIEMKIMIIKSSTPASRSNVQ</sequence>
<gene>
    <name evidence="2" type="ORF">T07_10564</name>
</gene>
<evidence type="ECO:0000313" key="3">
    <source>
        <dbReference type="Proteomes" id="UP000054630"/>
    </source>
</evidence>
<reference evidence="2 3" key="1">
    <citation type="submission" date="2015-01" db="EMBL/GenBank/DDBJ databases">
        <title>Evolution of Trichinella species and genotypes.</title>
        <authorList>
            <person name="Korhonen P.K."/>
            <person name="Edoardo P."/>
            <person name="Giuseppe L.R."/>
            <person name="Gasser R.B."/>
        </authorList>
    </citation>
    <scope>NUCLEOTIDE SEQUENCE [LARGE SCALE GENOMIC DNA]</scope>
    <source>
        <strain evidence="2">ISS37</strain>
    </source>
</reference>
<dbReference type="AlphaFoldDB" id="A0A0V0SDF6"/>
<feature type="region of interest" description="Disordered" evidence="1">
    <location>
        <begin position="79"/>
        <end position="109"/>
    </location>
</feature>
<keyword evidence="3" id="KW-1185">Reference proteome</keyword>
<protein>
    <submittedName>
        <fullName evidence="2">Uncharacterized protein</fullName>
    </submittedName>
</protein>
<proteinExistence type="predicted"/>
<evidence type="ECO:0000313" key="2">
    <source>
        <dbReference type="EMBL" id="KRX24746.1"/>
    </source>
</evidence>
<dbReference type="Proteomes" id="UP000054630">
    <property type="component" value="Unassembled WGS sequence"/>
</dbReference>
<accession>A0A0V0SDF6</accession>